<proteinExistence type="predicted"/>
<name>A0A1H2Q1R5_9BACL</name>
<dbReference type="AlphaFoldDB" id="A0A1H2Q1R5"/>
<dbReference type="OrthoDB" id="9783818at2"/>
<evidence type="ECO:0008006" key="3">
    <source>
        <dbReference type="Google" id="ProtNLM"/>
    </source>
</evidence>
<protein>
    <recommendedName>
        <fullName evidence="3">VWFA domain-containing protein</fullName>
    </recommendedName>
</protein>
<dbReference type="EMBL" id="FNNQ01000001">
    <property type="protein sequence ID" value="SDW01052.1"/>
    <property type="molecule type" value="Genomic_DNA"/>
</dbReference>
<dbReference type="Proteomes" id="UP000198534">
    <property type="component" value="Unassembled WGS sequence"/>
</dbReference>
<gene>
    <name evidence="1" type="ORF">SAMN05444487_10169</name>
</gene>
<evidence type="ECO:0000313" key="2">
    <source>
        <dbReference type="Proteomes" id="UP000198534"/>
    </source>
</evidence>
<reference evidence="1 2" key="1">
    <citation type="submission" date="2016-10" db="EMBL/GenBank/DDBJ databases">
        <authorList>
            <person name="de Groot N.N."/>
        </authorList>
    </citation>
    <scope>NUCLEOTIDE SEQUENCE [LARGE SCALE GENOMIC DNA]</scope>
    <source>
        <strain evidence="1 2">DSM 45610</strain>
    </source>
</reference>
<organism evidence="1 2">
    <name type="scientific">Marininema mesophilum</name>
    <dbReference type="NCBI Taxonomy" id="1048340"/>
    <lineage>
        <taxon>Bacteria</taxon>
        <taxon>Bacillati</taxon>
        <taxon>Bacillota</taxon>
        <taxon>Bacilli</taxon>
        <taxon>Bacillales</taxon>
        <taxon>Thermoactinomycetaceae</taxon>
        <taxon>Marininema</taxon>
    </lineage>
</organism>
<keyword evidence="2" id="KW-1185">Reference proteome</keyword>
<evidence type="ECO:0000313" key="1">
    <source>
        <dbReference type="EMBL" id="SDW01052.1"/>
    </source>
</evidence>
<sequence>MSELEIFLPDNPGAYKYIKKPYLDLIFITVLFVITEMKCRSEKDGCPSTQATKKEYQTAMKEAEDQLANHDGEENLVYIVSDGLETCGGDPERKQKTCINKI</sequence>
<dbReference type="RefSeq" id="WP_143034960.1">
    <property type="nucleotide sequence ID" value="NZ_FNNQ01000001.1"/>
</dbReference>
<accession>A0A1H2Q1R5</accession>
<dbReference type="STRING" id="1048340.SAMN05444487_10169"/>